<dbReference type="RefSeq" id="WP_302075454.1">
    <property type="nucleotide sequence ID" value="NZ_JAUKWQ010000001.1"/>
</dbReference>
<dbReference type="InterPro" id="IPR007138">
    <property type="entry name" value="ABM_dom"/>
</dbReference>
<organism evidence="2 3">
    <name type="scientific">Rhizobium oryzicola</name>
    <dbReference type="NCBI Taxonomy" id="1232668"/>
    <lineage>
        <taxon>Bacteria</taxon>
        <taxon>Pseudomonadati</taxon>
        <taxon>Pseudomonadota</taxon>
        <taxon>Alphaproteobacteria</taxon>
        <taxon>Hyphomicrobiales</taxon>
        <taxon>Rhizobiaceae</taxon>
        <taxon>Rhizobium/Agrobacterium group</taxon>
        <taxon>Rhizobium</taxon>
    </lineage>
</organism>
<feature type="domain" description="ABM" evidence="1">
    <location>
        <begin position="6"/>
        <end position="95"/>
    </location>
</feature>
<dbReference type="EC" id="1.-.-.-" evidence="2"/>
<dbReference type="EMBL" id="JAUKWQ010000001">
    <property type="protein sequence ID" value="MDO1581343.1"/>
    <property type="molecule type" value="Genomic_DNA"/>
</dbReference>
<comment type="caution">
    <text evidence="2">The sequence shown here is derived from an EMBL/GenBank/DDBJ whole genome shotgun (WGS) entry which is preliminary data.</text>
</comment>
<evidence type="ECO:0000259" key="1">
    <source>
        <dbReference type="PROSITE" id="PS51725"/>
    </source>
</evidence>
<evidence type="ECO:0000313" key="2">
    <source>
        <dbReference type="EMBL" id="MDO1581343.1"/>
    </source>
</evidence>
<evidence type="ECO:0000313" key="3">
    <source>
        <dbReference type="Proteomes" id="UP001169006"/>
    </source>
</evidence>
<reference evidence="2" key="2">
    <citation type="submission" date="2023-07" db="EMBL/GenBank/DDBJ databases">
        <authorList>
            <person name="Sun H."/>
        </authorList>
    </citation>
    <scope>NUCLEOTIDE SEQUENCE</scope>
    <source>
        <strain evidence="2">05753</strain>
    </source>
</reference>
<dbReference type="SUPFAM" id="SSF54909">
    <property type="entry name" value="Dimeric alpha+beta barrel"/>
    <property type="match status" value="1"/>
</dbReference>
<gene>
    <name evidence="2" type="ORF">Q2T52_04465</name>
</gene>
<dbReference type="GO" id="GO:0004497">
    <property type="term" value="F:monooxygenase activity"/>
    <property type="evidence" value="ECO:0007669"/>
    <property type="project" value="UniProtKB-KW"/>
</dbReference>
<name>A0ABT8STH4_9HYPH</name>
<reference evidence="2" key="1">
    <citation type="journal article" date="2015" name="Int. J. Syst. Evol. Microbiol.">
        <title>Rhizobium oryzicola sp. nov., potential plant-growth-promoting endophytic bacteria isolated from rice roots.</title>
        <authorList>
            <person name="Zhang X.X."/>
            <person name="Gao J.S."/>
            <person name="Cao Y.H."/>
            <person name="Sheirdil R.A."/>
            <person name="Wang X.C."/>
            <person name="Zhang L."/>
        </authorList>
    </citation>
    <scope>NUCLEOTIDE SEQUENCE</scope>
    <source>
        <strain evidence="2">05753</strain>
    </source>
</reference>
<dbReference type="PROSITE" id="PS51725">
    <property type="entry name" value="ABM"/>
    <property type="match status" value="1"/>
</dbReference>
<dbReference type="Pfam" id="PF03992">
    <property type="entry name" value="ABM"/>
    <property type="match status" value="1"/>
</dbReference>
<proteinExistence type="predicted"/>
<sequence length="95" mass="10617">MQTKRVYLDGHIDVPAERLEAVTAALPQHIALTRAEAGCLKFEVVPSETVAGRFLVSEVFTDQEAFDAHQARTKASEWFQVTAGIPRDYSIRVEE</sequence>
<dbReference type="Gene3D" id="3.30.70.100">
    <property type="match status" value="1"/>
</dbReference>
<accession>A0ABT8STH4</accession>
<keyword evidence="3" id="KW-1185">Reference proteome</keyword>
<keyword evidence="2" id="KW-0560">Oxidoreductase</keyword>
<keyword evidence="2" id="KW-0503">Monooxygenase</keyword>
<dbReference type="Proteomes" id="UP001169006">
    <property type="component" value="Unassembled WGS sequence"/>
</dbReference>
<protein>
    <submittedName>
        <fullName evidence="2">Quinol monooxygenase</fullName>
        <ecNumber evidence="2">1.-.-.-</ecNumber>
    </submittedName>
</protein>
<dbReference type="InterPro" id="IPR011008">
    <property type="entry name" value="Dimeric_a/b-barrel"/>
</dbReference>